<evidence type="ECO:0000256" key="1">
    <source>
        <dbReference type="SAM" id="Phobius"/>
    </source>
</evidence>
<feature type="transmembrane region" description="Helical" evidence="1">
    <location>
        <begin position="30"/>
        <end position="47"/>
    </location>
</feature>
<dbReference type="STRING" id="171693.BN988_02161"/>
<organism evidence="2 3">
    <name type="scientific">Oceanobacillus picturae</name>
    <dbReference type="NCBI Taxonomy" id="171693"/>
    <lineage>
        <taxon>Bacteria</taxon>
        <taxon>Bacillati</taxon>
        <taxon>Bacillota</taxon>
        <taxon>Bacilli</taxon>
        <taxon>Bacillales</taxon>
        <taxon>Bacillaceae</taxon>
        <taxon>Oceanobacillus</taxon>
    </lineage>
</organism>
<dbReference type="eggNOG" id="ENOG5030CG7">
    <property type="taxonomic scope" value="Bacteria"/>
</dbReference>
<dbReference type="Proteomes" id="UP000028863">
    <property type="component" value="Unassembled WGS sequence"/>
</dbReference>
<reference evidence="2" key="1">
    <citation type="submission" date="2014-03" db="EMBL/GenBank/DDBJ databases">
        <title>Draft genome sequencing of Oceanobacillus picturae strain S1 isolated from human gut.</title>
        <authorList>
            <person name="Croce O."/>
            <person name="Lagier J.C."/>
            <person name="Raoult D."/>
        </authorList>
    </citation>
    <scope>NUCLEOTIDE SEQUENCE [LARGE SCALE GENOMIC DNA]</scope>
    <source>
        <strain evidence="2">S1</strain>
    </source>
</reference>
<evidence type="ECO:0000313" key="3">
    <source>
        <dbReference type="Proteomes" id="UP000028863"/>
    </source>
</evidence>
<keyword evidence="1" id="KW-0472">Membrane</keyword>
<comment type="caution">
    <text evidence="2">The sequence shown here is derived from an EMBL/GenBank/DDBJ whole genome shotgun (WGS) entry which is preliminary data.</text>
</comment>
<accession>W9ADU8</accession>
<keyword evidence="3" id="KW-1185">Reference proteome</keyword>
<evidence type="ECO:0000313" key="2">
    <source>
        <dbReference type="EMBL" id="CDO03643.1"/>
    </source>
</evidence>
<keyword evidence="1" id="KW-1133">Transmembrane helix</keyword>
<keyword evidence="1" id="KW-0812">Transmembrane</keyword>
<gene>
    <name evidence="2" type="ORF">BN988_02161</name>
</gene>
<sequence length="48" mass="5577">MYYMFFVINMTVLAIIHKVKKNTISIEHKIGYSFVITSLGLLLVIFIL</sequence>
<name>W9ADU8_9BACI</name>
<dbReference type="AlphaFoldDB" id="W9ADU8"/>
<proteinExistence type="predicted"/>
<reference evidence="2" key="2">
    <citation type="submission" date="2014-03" db="EMBL/GenBank/DDBJ databases">
        <authorList>
            <person name="Urmite Genomes"/>
        </authorList>
    </citation>
    <scope>NUCLEOTIDE SEQUENCE</scope>
    <source>
        <strain evidence="2">S1</strain>
    </source>
</reference>
<dbReference type="EMBL" id="CCAX010000001">
    <property type="protein sequence ID" value="CDO03643.1"/>
    <property type="molecule type" value="Genomic_DNA"/>
</dbReference>
<protein>
    <submittedName>
        <fullName evidence="2">Uncharacterized protein</fullName>
    </submittedName>
</protein>